<evidence type="ECO:0000313" key="3">
    <source>
        <dbReference type="Proteomes" id="UP001283341"/>
    </source>
</evidence>
<gene>
    <name evidence="2" type="ORF">B0H66DRAFT_601585</name>
</gene>
<reference evidence="2" key="1">
    <citation type="journal article" date="2023" name="Mol. Phylogenet. Evol.">
        <title>Genome-scale phylogeny and comparative genomics of the fungal order Sordariales.</title>
        <authorList>
            <person name="Hensen N."/>
            <person name="Bonometti L."/>
            <person name="Westerberg I."/>
            <person name="Brannstrom I.O."/>
            <person name="Guillou S."/>
            <person name="Cros-Aarteil S."/>
            <person name="Calhoun S."/>
            <person name="Haridas S."/>
            <person name="Kuo A."/>
            <person name="Mondo S."/>
            <person name="Pangilinan J."/>
            <person name="Riley R."/>
            <person name="LaButti K."/>
            <person name="Andreopoulos B."/>
            <person name="Lipzen A."/>
            <person name="Chen C."/>
            <person name="Yan M."/>
            <person name="Daum C."/>
            <person name="Ng V."/>
            <person name="Clum A."/>
            <person name="Steindorff A."/>
            <person name="Ohm R.A."/>
            <person name="Martin F."/>
            <person name="Silar P."/>
            <person name="Natvig D.O."/>
            <person name="Lalanne C."/>
            <person name="Gautier V."/>
            <person name="Ament-Velasquez S.L."/>
            <person name="Kruys A."/>
            <person name="Hutchinson M.I."/>
            <person name="Powell A.J."/>
            <person name="Barry K."/>
            <person name="Miller A.N."/>
            <person name="Grigoriev I.V."/>
            <person name="Debuchy R."/>
            <person name="Gladieux P."/>
            <person name="Hiltunen Thoren M."/>
            <person name="Johannesson H."/>
        </authorList>
    </citation>
    <scope>NUCLEOTIDE SEQUENCE</scope>
    <source>
        <strain evidence="2">CBS 118394</strain>
    </source>
</reference>
<feature type="region of interest" description="Disordered" evidence="1">
    <location>
        <begin position="478"/>
        <end position="512"/>
    </location>
</feature>
<keyword evidence="3" id="KW-1185">Reference proteome</keyword>
<feature type="compositionally biased region" description="Low complexity" evidence="1">
    <location>
        <begin position="406"/>
        <end position="415"/>
    </location>
</feature>
<feature type="region of interest" description="Disordered" evidence="1">
    <location>
        <begin position="317"/>
        <end position="347"/>
    </location>
</feature>
<accession>A0AAE0IBX4</accession>
<dbReference type="AlphaFoldDB" id="A0AAE0IBX4"/>
<comment type="caution">
    <text evidence="2">The sequence shown here is derived from an EMBL/GenBank/DDBJ whole genome shotgun (WGS) entry which is preliminary data.</text>
</comment>
<feature type="compositionally biased region" description="Basic and acidic residues" evidence="1">
    <location>
        <begin position="333"/>
        <end position="345"/>
    </location>
</feature>
<evidence type="ECO:0000256" key="1">
    <source>
        <dbReference type="SAM" id="MobiDB-lite"/>
    </source>
</evidence>
<feature type="compositionally biased region" description="Basic and acidic residues" evidence="1">
    <location>
        <begin position="101"/>
        <end position="111"/>
    </location>
</feature>
<feature type="region of interest" description="Disordered" evidence="1">
    <location>
        <begin position="281"/>
        <end position="305"/>
    </location>
</feature>
<sequence>MCRTPSKEDVRAVLSTALPDVTVKSVQAIPSPRLQRLYEVSIDSNDGTLLLVLAPPHRVRLLRSEQLMVESEAVTLRWIRETLLSRRYLGTDGAKQLDAAAVEKHESDRADQQPAKSTTSSTDILRYMPALVHLQVVPSPDRPTCSFYESKQGTPIISLVPGGLLLNPAEKQGVDKQLGSLLRQLAQLISPSGRFGPAAAVLSSSSSLKTIMGVDGTESWSAAFHLMLEGILRDGEDMAVMIGYSAIRRHFRRFRYLLDSSVTIPRLVVIDGAEELNIMVSTPSTSATSRNDSNKKPEQQQSNPTILQATSQISLSAETAEQPIQDDGGATTADEKTGGQEEESVRGAAPIMALSGLRDWSNCIFGDPLLATVFSTGPPSTEFLEGFNGSGAETEQPARGTGGTASSSKSSPSSYSSNLVSLLNKNVIVEDAETASIRLLLYQVYHASVSIVREFYRPRRESSRRELEARKRLTEALAKLELVPDDPKRSHSRPSGEMSSAKRAKQDASDGY</sequence>
<dbReference type="Proteomes" id="UP001283341">
    <property type="component" value="Unassembled WGS sequence"/>
</dbReference>
<reference evidence="2" key="2">
    <citation type="submission" date="2023-06" db="EMBL/GenBank/DDBJ databases">
        <authorList>
            <consortium name="Lawrence Berkeley National Laboratory"/>
            <person name="Haridas S."/>
            <person name="Hensen N."/>
            <person name="Bonometti L."/>
            <person name="Westerberg I."/>
            <person name="Brannstrom I.O."/>
            <person name="Guillou S."/>
            <person name="Cros-Aarteil S."/>
            <person name="Calhoun S."/>
            <person name="Kuo A."/>
            <person name="Mondo S."/>
            <person name="Pangilinan J."/>
            <person name="Riley R."/>
            <person name="Labutti K."/>
            <person name="Andreopoulos B."/>
            <person name="Lipzen A."/>
            <person name="Chen C."/>
            <person name="Yanf M."/>
            <person name="Daum C."/>
            <person name="Ng V."/>
            <person name="Clum A."/>
            <person name="Steindorff A."/>
            <person name="Ohm R."/>
            <person name="Martin F."/>
            <person name="Silar P."/>
            <person name="Natvig D."/>
            <person name="Lalanne C."/>
            <person name="Gautier V."/>
            <person name="Ament-Velasquez S.L."/>
            <person name="Kruys A."/>
            <person name="Hutchinson M.I."/>
            <person name="Powell A.J."/>
            <person name="Barry K."/>
            <person name="Miller A.N."/>
            <person name="Grigoriev I.V."/>
            <person name="Debuchy R."/>
            <person name="Gladieux P."/>
            <person name="Thoren M.H."/>
            <person name="Johannesson H."/>
        </authorList>
    </citation>
    <scope>NUCLEOTIDE SEQUENCE</scope>
    <source>
        <strain evidence="2">CBS 118394</strain>
    </source>
</reference>
<dbReference type="EMBL" id="JAUEDM010000003">
    <property type="protein sequence ID" value="KAK3322109.1"/>
    <property type="molecule type" value="Genomic_DNA"/>
</dbReference>
<evidence type="ECO:0000313" key="2">
    <source>
        <dbReference type="EMBL" id="KAK3322109.1"/>
    </source>
</evidence>
<name>A0AAE0IBX4_9PEZI</name>
<feature type="compositionally biased region" description="Polar residues" evidence="1">
    <location>
        <begin position="281"/>
        <end position="291"/>
    </location>
</feature>
<protein>
    <submittedName>
        <fullName evidence="2">Uncharacterized protein</fullName>
    </submittedName>
</protein>
<organism evidence="2 3">
    <name type="scientific">Apodospora peruviana</name>
    <dbReference type="NCBI Taxonomy" id="516989"/>
    <lineage>
        <taxon>Eukaryota</taxon>
        <taxon>Fungi</taxon>
        <taxon>Dikarya</taxon>
        <taxon>Ascomycota</taxon>
        <taxon>Pezizomycotina</taxon>
        <taxon>Sordariomycetes</taxon>
        <taxon>Sordariomycetidae</taxon>
        <taxon>Sordariales</taxon>
        <taxon>Lasiosphaeriaceae</taxon>
        <taxon>Apodospora</taxon>
    </lineage>
</organism>
<feature type="region of interest" description="Disordered" evidence="1">
    <location>
        <begin position="382"/>
        <end position="415"/>
    </location>
</feature>
<feature type="region of interest" description="Disordered" evidence="1">
    <location>
        <begin position="101"/>
        <end position="121"/>
    </location>
</feature>
<proteinExistence type="predicted"/>